<feature type="region of interest" description="Disordered" evidence="1">
    <location>
        <begin position="22"/>
        <end position="71"/>
    </location>
</feature>
<dbReference type="OrthoDB" id="2281895at2759"/>
<keyword evidence="3" id="KW-1185">Reference proteome</keyword>
<dbReference type="AlphaFoldDB" id="A0A0P7BLP5"/>
<dbReference type="Proteomes" id="UP000050424">
    <property type="component" value="Unassembled WGS sequence"/>
</dbReference>
<accession>A0A0P7BLP5</accession>
<feature type="compositionally biased region" description="Basic and acidic residues" evidence="1">
    <location>
        <begin position="487"/>
        <end position="504"/>
    </location>
</feature>
<evidence type="ECO:0000256" key="1">
    <source>
        <dbReference type="SAM" id="MobiDB-lite"/>
    </source>
</evidence>
<reference evidence="2 3" key="1">
    <citation type="submission" date="2015-09" db="EMBL/GenBank/DDBJ databases">
        <title>Draft genome of a European isolate of the apple canker pathogen Neonectria ditissima.</title>
        <authorList>
            <person name="Gomez-Cortecero A."/>
            <person name="Harrison R.J."/>
            <person name="Armitage A.D."/>
        </authorList>
    </citation>
    <scope>NUCLEOTIDE SEQUENCE [LARGE SCALE GENOMIC DNA]</scope>
    <source>
        <strain evidence="2 3">R09/05</strain>
    </source>
</reference>
<evidence type="ECO:0000313" key="2">
    <source>
        <dbReference type="EMBL" id="KPM41378.1"/>
    </source>
</evidence>
<name>A0A0P7BLP5_9HYPO</name>
<feature type="compositionally biased region" description="Acidic residues" evidence="1">
    <location>
        <begin position="428"/>
        <end position="438"/>
    </location>
</feature>
<dbReference type="EMBL" id="LKCW01000066">
    <property type="protein sequence ID" value="KPM41378.1"/>
    <property type="molecule type" value="Genomic_DNA"/>
</dbReference>
<gene>
    <name evidence="2" type="ORF">AK830_g5211</name>
</gene>
<evidence type="ECO:0000313" key="3">
    <source>
        <dbReference type="Proteomes" id="UP000050424"/>
    </source>
</evidence>
<protein>
    <submittedName>
        <fullName evidence="2">Uncharacterized protein</fullName>
    </submittedName>
</protein>
<feature type="compositionally biased region" description="Basic and acidic residues" evidence="1">
    <location>
        <begin position="37"/>
        <end position="47"/>
    </location>
</feature>
<comment type="caution">
    <text evidence="2">The sequence shown here is derived from an EMBL/GenBank/DDBJ whole genome shotgun (WGS) entry which is preliminary data.</text>
</comment>
<feature type="compositionally biased region" description="Acidic residues" evidence="1">
    <location>
        <begin position="455"/>
        <end position="465"/>
    </location>
</feature>
<sequence length="535" mass="59976">MPYTSRRLVEYRLHFDSDSNLENYVYETSSPPASESGFHDAFVDDAKPASPKQQVDPEERDDPPSDSASPRLEMYNFSTPQLAHVRQRSGSCLISRDGSWDDATTDIVTFCSRNFRQVSWEDLDEPTQVAFTRMTPYARQLMDIPYGNVHLFAGRIWRIIDEAIFQKTNTDSVEWESPYFKHQNDMLKELRRSKHGAPHSHMTQMWRQWDYLSFCLFQGTVDSPPDGRISLDYFYRIIKDGIGPLFPKRLSEVCSMILNRVALFFIEWEATMAYCQDYHYFLFGHPGTLKTSGFTFRSNLTDSSAMKGMDGNSFRTEKNFEGCRVDLIAAPTLMSVKYTKSPEDFSRIPLIEIPMVVCAGWIDDLDGEGGDYGDFMTDAESDLREADGTAGLVDMDKDDGQGEDDVEPTKTDPGQTEADSAAGLVDMEKDDEEGEDDVGSGKTEADSAAGLVDMEKDDEEGEDDVGSGKTDLGQIEKGGAAGLAGTGKRDGESEDDVASHRTEQDPIESDQMQLGQAKPDAAEQLPRKRRTRRQG</sequence>
<feature type="compositionally biased region" description="Polar residues" evidence="1">
    <location>
        <begin position="22"/>
        <end position="33"/>
    </location>
</feature>
<proteinExistence type="predicted"/>
<organism evidence="2 3">
    <name type="scientific">Neonectria ditissima</name>
    <dbReference type="NCBI Taxonomy" id="78410"/>
    <lineage>
        <taxon>Eukaryota</taxon>
        <taxon>Fungi</taxon>
        <taxon>Dikarya</taxon>
        <taxon>Ascomycota</taxon>
        <taxon>Pezizomycotina</taxon>
        <taxon>Sordariomycetes</taxon>
        <taxon>Hypocreomycetidae</taxon>
        <taxon>Hypocreales</taxon>
        <taxon>Nectriaceae</taxon>
        <taxon>Neonectria</taxon>
    </lineage>
</organism>
<feature type="region of interest" description="Disordered" evidence="1">
    <location>
        <begin position="391"/>
        <end position="535"/>
    </location>
</feature>